<reference evidence="2 3" key="2">
    <citation type="journal article" date="2017" name="Genome Biol.">
        <title>New reference genome sequences of hot pepper reveal the massive evolution of plant disease-resistance genes by retroduplication.</title>
        <authorList>
            <person name="Kim S."/>
            <person name="Park J."/>
            <person name="Yeom S.I."/>
            <person name="Kim Y.M."/>
            <person name="Seo E."/>
            <person name="Kim K.T."/>
            <person name="Kim M.S."/>
            <person name="Lee J.M."/>
            <person name="Cheong K."/>
            <person name="Shin H.S."/>
            <person name="Kim S.B."/>
            <person name="Han K."/>
            <person name="Lee J."/>
            <person name="Park M."/>
            <person name="Lee H.A."/>
            <person name="Lee H.Y."/>
            <person name="Lee Y."/>
            <person name="Oh S."/>
            <person name="Lee J.H."/>
            <person name="Choi E."/>
            <person name="Choi E."/>
            <person name="Lee S.E."/>
            <person name="Jeon J."/>
            <person name="Kim H."/>
            <person name="Choi G."/>
            <person name="Song H."/>
            <person name="Lee J."/>
            <person name="Lee S.C."/>
            <person name="Kwon J.K."/>
            <person name="Lee H.Y."/>
            <person name="Koo N."/>
            <person name="Hong Y."/>
            <person name="Kim R.W."/>
            <person name="Kang W.H."/>
            <person name="Huh J.H."/>
            <person name="Kang B.C."/>
            <person name="Yang T.J."/>
            <person name="Lee Y.H."/>
            <person name="Bennetzen J.L."/>
            <person name="Choi D."/>
        </authorList>
    </citation>
    <scope>NUCLEOTIDE SEQUENCE [LARGE SCALE GENOMIC DNA]</scope>
    <source>
        <strain evidence="3">cv. CM334</strain>
    </source>
</reference>
<accession>A0A2G2XWC0</accession>
<evidence type="ECO:0000256" key="1">
    <source>
        <dbReference type="SAM" id="MobiDB-lite"/>
    </source>
</evidence>
<dbReference type="AlphaFoldDB" id="A0A2G2XWC0"/>
<dbReference type="EMBL" id="AYRZ02000118">
    <property type="protein sequence ID" value="PHT61785.1"/>
    <property type="molecule type" value="Genomic_DNA"/>
</dbReference>
<name>A0A2G2XWC0_CAPAN</name>
<dbReference type="Proteomes" id="UP000222542">
    <property type="component" value="Unassembled WGS sequence"/>
</dbReference>
<evidence type="ECO:0000313" key="2">
    <source>
        <dbReference type="EMBL" id="PHT61785.1"/>
    </source>
</evidence>
<evidence type="ECO:0000313" key="3">
    <source>
        <dbReference type="Proteomes" id="UP000222542"/>
    </source>
</evidence>
<proteinExistence type="predicted"/>
<protein>
    <submittedName>
        <fullName evidence="2">Uncharacterized protein</fullName>
    </submittedName>
</protein>
<dbReference type="Gramene" id="PHT61785">
    <property type="protein sequence ID" value="PHT61785"/>
    <property type="gene ID" value="T459_34369"/>
</dbReference>
<organism evidence="2 3">
    <name type="scientific">Capsicum annuum</name>
    <name type="common">Capsicum pepper</name>
    <dbReference type="NCBI Taxonomy" id="4072"/>
    <lineage>
        <taxon>Eukaryota</taxon>
        <taxon>Viridiplantae</taxon>
        <taxon>Streptophyta</taxon>
        <taxon>Embryophyta</taxon>
        <taxon>Tracheophyta</taxon>
        <taxon>Spermatophyta</taxon>
        <taxon>Magnoliopsida</taxon>
        <taxon>eudicotyledons</taxon>
        <taxon>Gunneridae</taxon>
        <taxon>Pentapetalae</taxon>
        <taxon>asterids</taxon>
        <taxon>lamiids</taxon>
        <taxon>Solanales</taxon>
        <taxon>Solanaceae</taxon>
        <taxon>Solanoideae</taxon>
        <taxon>Capsiceae</taxon>
        <taxon>Capsicum</taxon>
    </lineage>
</organism>
<keyword evidence="3" id="KW-1185">Reference proteome</keyword>
<gene>
    <name evidence="2" type="ORF">T459_34369</name>
</gene>
<sequence>MKEFMKKLDSQLQDGILGSDPRPGPPLDTSGRRPRKEEQGDNGWGRSLGSYGASRGVSNSSGNPSNTLFEQRRAQSLCYKCGDKYYVGHQCKQKHLNAMIALEDPKELEGEAHPGIGDEDLTLVYEDEGIQEAISINAYVELKYLTLLGFRGRLKE</sequence>
<reference evidence="2 3" key="1">
    <citation type="journal article" date="2014" name="Nat. Genet.">
        <title>Genome sequence of the hot pepper provides insights into the evolution of pungency in Capsicum species.</title>
        <authorList>
            <person name="Kim S."/>
            <person name="Park M."/>
            <person name="Yeom S.I."/>
            <person name="Kim Y.M."/>
            <person name="Lee J.M."/>
            <person name="Lee H.A."/>
            <person name="Seo E."/>
            <person name="Choi J."/>
            <person name="Cheong K."/>
            <person name="Kim K.T."/>
            <person name="Jung K."/>
            <person name="Lee G.W."/>
            <person name="Oh S.K."/>
            <person name="Bae C."/>
            <person name="Kim S.B."/>
            <person name="Lee H.Y."/>
            <person name="Kim S.Y."/>
            <person name="Kim M.S."/>
            <person name="Kang B.C."/>
            <person name="Jo Y.D."/>
            <person name="Yang H.B."/>
            <person name="Jeong H.J."/>
            <person name="Kang W.H."/>
            <person name="Kwon J.K."/>
            <person name="Shin C."/>
            <person name="Lim J.Y."/>
            <person name="Park J.H."/>
            <person name="Huh J.H."/>
            <person name="Kim J.S."/>
            <person name="Kim B.D."/>
            <person name="Cohen O."/>
            <person name="Paran I."/>
            <person name="Suh M.C."/>
            <person name="Lee S.B."/>
            <person name="Kim Y.K."/>
            <person name="Shin Y."/>
            <person name="Noh S.J."/>
            <person name="Park J."/>
            <person name="Seo Y.S."/>
            <person name="Kwon S.Y."/>
            <person name="Kim H.A."/>
            <person name="Park J.M."/>
            <person name="Kim H.J."/>
            <person name="Choi S.B."/>
            <person name="Bosland P.W."/>
            <person name="Reeves G."/>
            <person name="Jo S.H."/>
            <person name="Lee B.W."/>
            <person name="Cho H.T."/>
            <person name="Choi H.S."/>
            <person name="Lee M.S."/>
            <person name="Yu Y."/>
            <person name="Do Choi Y."/>
            <person name="Park B.S."/>
            <person name="van Deynze A."/>
            <person name="Ashrafi H."/>
            <person name="Hill T."/>
            <person name="Kim W.T."/>
            <person name="Pai H.S."/>
            <person name="Ahn H.K."/>
            <person name="Yeam I."/>
            <person name="Giovannoni J.J."/>
            <person name="Rose J.K."/>
            <person name="Sorensen I."/>
            <person name="Lee S.J."/>
            <person name="Kim R.W."/>
            <person name="Choi I.Y."/>
            <person name="Choi B.S."/>
            <person name="Lim J.S."/>
            <person name="Lee Y.H."/>
            <person name="Choi D."/>
        </authorList>
    </citation>
    <scope>NUCLEOTIDE SEQUENCE [LARGE SCALE GENOMIC DNA]</scope>
    <source>
        <strain evidence="3">cv. CM334</strain>
    </source>
</reference>
<feature type="compositionally biased region" description="Polar residues" evidence="1">
    <location>
        <begin position="56"/>
        <end position="68"/>
    </location>
</feature>
<comment type="caution">
    <text evidence="2">The sequence shown here is derived from an EMBL/GenBank/DDBJ whole genome shotgun (WGS) entry which is preliminary data.</text>
</comment>
<feature type="region of interest" description="Disordered" evidence="1">
    <location>
        <begin position="1"/>
        <end position="68"/>
    </location>
</feature>